<dbReference type="InterPro" id="IPR039425">
    <property type="entry name" value="RNA_pol_sigma-70-like"/>
</dbReference>
<feature type="compositionally biased region" description="Low complexity" evidence="6">
    <location>
        <begin position="488"/>
        <end position="532"/>
    </location>
</feature>
<comment type="caution">
    <text evidence="10">The sequence shown here is derived from an EMBL/GenBank/DDBJ whole genome shotgun (WGS) entry which is preliminary data.</text>
</comment>
<feature type="domain" description="RNA polymerase sigma factor 70 region 4 type 2" evidence="8">
    <location>
        <begin position="131"/>
        <end position="177"/>
    </location>
</feature>
<dbReference type="Pfam" id="PF13490">
    <property type="entry name" value="zf-HC2"/>
    <property type="match status" value="1"/>
</dbReference>
<accession>A0ABT9D651</accession>
<dbReference type="InterPro" id="IPR007627">
    <property type="entry name" value="RNA_pol_sigma70_r2"/>
</dbReference>
<evidence type="ECO:0000256" key="2">
    <source>
        <dbReference type="ARBA" id="ARBA00023015"/>
    </source>
</evidence>
<feature type="region of interest" description="Disordered" evidence="6">
    <location>
        <begin position="442"/>
        <end position="568"/>
    </location>
</feature>
<evidence type="ECO:0000313" key="11">
    <source>
        <dbReference type="Proteomes" id="UP001232536"/>
    </source>
</evidence>
<feature type="domain" description="RNA polymerase sigma-70 region 2" evidence="7">
    <location>
        <begin position="30"/>
        <end position="98"/>
    </location>
</feature>
<dbReference type="InterPro" id="IPR013325">
    <property type="entry name" value="RNA_pol_sigma_r2"/>
</dbReference>
<dbReference type="Gene3D" id="1.10.10.1320">
    <property type="entry name" value="Anti-sigma factor, zinc-finger domain"/>
    <property type="match status" value="1"/>
</dbReference>
<dbReference type="RefSeq" id="WP_304599973.1">
    <property type="nucleotide sequence ID" value="NZ_JAUQYP010000001.1"/>
</dbReference>
<organism evidence="10 11">
    <name type="scientific">Actinotalea lenta</name>
    <dbReference type="NCBI Taxonomy" id="3064654"/>
    <lineage>
        <taxon>Bacteria</taxon>
        <taxon>Bacillati</taxon>
        <taxon>Actinomycetota</taxon>
        <taxon>Actinomycetes</taxon>
        <taxon>Micrococcales</taxon>
        <taxon>Cellulomonadaceae</taxon>
        <taxon>Actinotalea</taxon>
    </lineage>
</organism>
<dbReference type="PANTHER" id="PTHR43133:SF8">
    <property type="entry name" value="RNA POLYMERASE SIGMA FACTOR HI_1459-RELATED"/>
    <property type="match status" value="1"/>
</dbReference>
<dbReference type="InterPro" id="IPR013249">
    <property type="entry name" value="RNA_pol_sigma70_r4_t2"/>
</dbReference>
<dbReference type="EMBL" id="JAUQYP010000001">
    <property type="protein sequence ID" value="MDO8106297.1"/>
    <property type="molecule type" value="Genomic_DNA"/>
</dbReference>
<reference evidence="10 11" key="1">
    <citation type="submission" date="2023-07" db="EMBL/GenBank/DDBJ databases">
        <title>Description of novel actinomycetes strains, isolated from tidal flat sediment.</title>
        <authorList>
            <person name="Lu C."/>
        </authorList>
    </citation>
    <scope>NUCLEOTIDE SEQUENCE [LARGE SCALE GENOMIC DNA]</scope>
    <source>
        <strain evidence="10 11">SYSU T00b441</strain>
    </source>
</reference>
<protein>
    <submittedName>
        <fullName evidence="10">Sigma-70 family RNA polymerase sigma factor</fullName>
    </submittedName>
</protein>
<dbReference type="SUPFAM" id="SSF88659">
    <property type="entry name" value="Sigma3 and sigma4 domains of RNA polymerase sigma factors"/>
    <property type="match status" value="1"/>
</dbReference>
<dbReference type="Pfam" id="PF08281">
    <property type="entry name" value="Sigma70_r4_2"/>
    <property type="match status" value="1"/>
</dbReference>
<evidence type="ECO:0000256" key="4">
    <source>
        <dbReference type="ARBA" id="ARBA00023125"/>
    </source>
</evidence>
<evidence type="ECO:0000313" key="10">
    <source>
        <dbReference type="EMBL" id="MDO8106297.1"/>
    </source>
</evidence>
<dbReference type="InterPro" id="IPR027383">
    <property type="entry name" value="Znf_put"/>
</dbReference>
<dbReference type="PANTHER" id="PTHR43133">
    <property type="entry name" value="RNA POLYMERASE ECF-TYPE SIGMA FACTO"/>
    <property type="match status" value="1"/>
</dbReference>
<feature type="compositionally biased region" description="Low complexity" evidence="6">
    <location>
        <begin position="459"/>
        <end position="481"/>
    </location>
</feature>
<dbReference type="InterPro" id="IPR013324">
    <property type="entry name" value="RNA_pol_sigma_r3/r4-like"/>
</dbReference>
<dbReference type="Gene3D" id="1.10.10.10">
    <property type="entry name" value="Winged helix-like DNA-binding domain superfamily/Winged helix DNA-binding domain"/>
    <property type="match status" value="1"/>
</dbReference>
<name>A0ABT9D651_9CELL</name>
<feature type="domain" description="Putative zinc-finger" evidence="9">
    <location>
        <begin position="196"/>
        <end position="230"/>
    </location>
</feature>
<evidence type="ECO:0000259" key="8">
    <source>
        <dbReference type="Pfam" id="PF08281"/>
    </source>
</evidence>
<evidence type="ECO:0000256" key="5">
    <source>
        <dbReference type="ARBA" id="ARBA00023163"/>
    </source>
</evidence>
<keyword evidence="11" id="KW-1185">Reference proteome</keyword>
<keyword evidence="3" id="KW-0731">Sigma factor</keyword>
<evidence type="ECO:0000256" key="6">
    <source>
        <dbReference type="SAM" id="MobiDB-lite"/>
    </source>
</evidence>
<dbReference type="Proteomes" id="UP001232536">
    <property type="component" value="Unassembled WGS sequence"/>
</dbReference>
<gene>
    <name evidence="10" type="ORF">Q6348_03700</name>
</gene>
<dbReference type="InterPro" id="IPR036388">
    <property type="entry name" value="WH-like_DNA-bd_sf"/>
</dbReference>
<proteinExistence type="inferred from homology"/>
<evidence type="ECO:0000259" key="9">
    <source>
        <dbReference type="Pfam" id="PF13490"/>
    </source>
</evidence>
<sequence>MSVGSVWDLSSDAELITAVRSGESAAFGVLYERHVSAARAVARQYSNSDADADDAVQDAFSRVFSAVRGGGGPDVAFRAYLFTVLRRVALDRIESVRRTEPTDDDAAFEGIAVASSEEPALEGFERGVVSQAYSSLPERWQAVLWYTEVEGLSAQEIAPVLGLTANGVAALAYRAREGLRQAYLQQHLAAPQSEACTLVNSKLGAYVRGGLAKRETLLVESHLEECHTCRALVLELGDVNHGMRVVIGPLVLGAVAVGSITGVGFGGAVAVAKGGAGAAGGSGSGASTGAGTGTGVSSGGGSGGVTSGAASGSGVGVGATAGAGVGAASGVGVGAASAAVGGVSALAAAMAEAAPAAAAGIARPGGSAGAGTAGPAAGSGVAAASGAAGGGATGGLAALVGAFVASPVALAVVAGVVVVSVSVGVAGALGVFSGPGAPPVVAGPSQEPAPAGQVGAGGTPTPTDVPATPAQGPTAPTQSPATQPPAALPTTAPTSAPTQQPTSAPSTQAPTSAPTQAPTSAPTQQPTSAPTSDPAPTPTPAPTSTPAPTPTPAPTSTPTPTAPATVPTLALDPIGPLALVAGQPAPVDVVVRNDSGSAAQGVSTTFVFDAGTVWSVQATTDAPSGGGAAAPTDTTGWSCTRQDATTALCSLDLLAPHASSTLHASVAVDDDSLIDAQRDLGIRVSTWVSGGAHTTASVTARLASAPARIVLADAAPQAVVGAADADASVVLEVPVSNTGQTTARDVTVHVERPVTLPAGAELSAVDGAPTPWTCVPEGDGLACTTGSLAPRATLPLGVRVTVPALIGADLPVTDVDVTTTLRTWAADSEAGAAVTVRSAPGELTVSAPARLALQRHEQRYLTVGLGNAGGTTIADAAARIDLPAGVSVAAVEAPEGATCDELDGAVECTATLAPRATRDLRLALSTDASAPGSLGAATAAVSGPGTQASGRTDLSAMVSHLEVSSPLTVDLVRGASGAVSLSLTNTGDATSHDAAVRLWVTGTSLVTFEPGDEPLGDAGWSCAAAGPADVTCTLPTVAPGRTVSLLLPTVSRADSAAVQATVHVSITDDVAGTVLQPDPVTVSTASAGLTARHRWTGGYAVTEIGAPVLTCDPSQDATCVRARADLGGSASDNDFAMVPVEGGSAATLAVPEGRQVAFAGLYWSADRWAPVSGADTWTGPLTGVSVRAPGAEQAVQVEGSVIARVTDNADREYYQSFADVTDLVAAAGSGAWSVDGVATAATQNQRNRSYYGGWALVVVYSAPGTDQTVDLYDGGAWVASNTSAAFSFEADGRRDGRVGVVAWDGDRNANGNGGDTLSLGPDRLTPLRWDGLLGSANDAFTSTAMGSPWANSLGVDAKGFAPAPLVDGINRLTAATSGDQYLIGAVTVMTTPTE</sequence>
<feature type="compositionally biased region" description="Pro residues" evidence="6">
    <location>
        <begin position="533"/>
        <end position="561"/>
    </location>
</feature>
<dbReference type="PRINTS" id="PR01217">
    <property type="entry name" value="PRICHEXTENSN"/>
</dbReference>
<evidence type="ECO:0000256" key="3">
    <source>
        <dbReference type="ARBA" id="ARBA00023082"/>
    </source>
</evidence>
<comment type="similarity">
    <text evidence="1">Belongs to the sigma-70 factor family. ECF subfamily.</text>
</comment>
<dbReference type="Pfam" id="PF04542">
    <property type="entry name" value="Sigma70_r2"/>
    <property type="match status" value="1"/>
</dbReference>
<evidence type="ECO:0000259" key="7">
    <source>
        <dbReference type="Pfam" id="PF04542"/>
    </source>
</evidence>
<dbReference type="CDD" id="cd06171">
    <property type="entry name" value="Sigma70_r4"/>
    <property type="match status" value="1"/>
</dbReference>
<evidence type="ECO:0000256" key="1">
    <source>
        <dbReference type="ARBA" id="ARBA00010641"/>
    </source>
</evidence>
<dbReference type="SUPFAM" id="SSF88946">
    <property type="entry name" value="Sigma2 domain of RNA polymerase sigma factors"/>
    <property type="match status" value="1"/>
</dbReference>
<keyword evidence="2" id="KW-0805">Transcription regulation</keyword>
<dbReference type="Gene3D" id="1.10.1740.10">
    <property type="match status" value="1"/>
</dbReference>
<dbReference type="InterPro" id="IPR041916">
    <property type="entry name" value="Anti_sigma_zinc_sf"/>
</dbReference>
<dbReference type="InterPro" id="IPR014284">
    <property type="entry name" value="RNA_pol_sigma-70_dom"/>
</dbReference>
<keyword evidence="5" id="KW-0804">Transcription</keyword>
<dbReference type="NCBIfam" id="TIGR02937">
    <property type="entry name" value="sigma70-ECF"/>
    <property type="match status" value="1"/>
</dbReference>
<keyword evidence="4" id="KW-0238">DNA-binding</keyword>